<evidence type="ECO:0000313" key="4">
    <source>
        <dbReference type="Proteomes" id="UP000235371"/>
    </source>
</evidence>
<sequence length="295" mass="34293">MAKSKKSMKPKKLTSFPVFKKLAPELREMIWGFALPEANMVDISLQDFDRKLSEDKWERVKVYSASYTVPAILQTCQESRGVAQKFYKKIFEVKFSDRPVWFNPSRDILQLRDTETMDALGLWSIDDFGFMYHIDEEFNAPFPHIRRLQFPSDWDANHQSYLKPIMVAFGKPELIVLHKPNSRQKFPNRNFSRLKQAVEALSGDDKDDYKPELHCLTKYQLKRMIKKIDHPPRCKKAKAPNIVLSTTRRSDRFVERPLSYYEGGEEVGEDVYSDNESVGEADDNGNEDNSGNHEG</sequence>
<dbReference type="Proteomes" id="UP000235371">
    <property type="component" value="Unassembled WGS sequence"/>
</dbReference>
<proteinExistence type="predicted"/>
<dbReference type="GeneID" id="36591914"/>
<evidence type="ECO:0000259" key="2">
    <source>
        <dbReference type="Pfam" id="PF20150"/>
    </source>
</evidence>
<keyword evidence="4" id="KW-1185">Reference proteome</keyword>
<name>A0A2J6SRP3_9HELO</name>
<dbReference type="Pfam" id="PF20150">
    <property type="entry name" value="2EXR"/>
    <property type="match status" value="1"/>
</dbReference>
<dbReference type="PANTHER" id="PTHR35910:SF6">
    <property type="entry name" value="2EXR DOMAIN-CONTAINING PROTEIN"/>
    <property type="match status" value="1"/>
</dbReference>
<dbReference type="RefSeq" id="XP_024730362.1">
    <property type="nucleotide sequence ID" value="XM_024883837.1"/>
</dbReference>
<protein>
    <recommendedName>
        <fullName evidence="2">2EXR domain-containing protein</fullName>
    </recommendedName>
</protein>
<dbReference type="InParanoid" id="A0A2J6SRP3"/>
<dbReference type="PANTHER" id="PTHR35910">
    <property type="entry name" value="2EXR DOMAIN-CONTAINING PROTEIN"/>
    <property type="match status" value="1"/>
</dbReference>
<accession>A0A2J6SRP3</accession>
<feature type="region of interest" description="Disordered" evidence="1">
    <location>
        <begin position="256"/>
        <end position="295"/>
    </location>
</feature>
<organism evidence="3 4">
    <name type="scientific">Hyaloscypha bicolor E</name>
    <dbReference type="NCBI Taxonomy" id="1095630"/>
    <lineage>
        <taxon>Eukaryota</taxon>
        <taxon>Fungi</taxon>
        <taxon>Dikarya</taxon>
        <taxon>Ascomycota</taxon>
        <taxon>Pezizomycotina</taxon>
        <taxon>Leotiomycetes</taxon>
        <taxon>Helotiales</taxon>
        <taxon>Hyaloscyphaceae</taxon>
        <taxon>Hyaloscypha</taxon>
        <taxon>Hyaloscypha bicolor</taxon>
    </lineage>
</organism>
<gene>
    <name evidence="3" type="ORF">K444DRAFT_635261</name>
</gene>
<dbReference type="EMBL" id="KZ613872">
    <property type="protein sequence ID" value="PMD53458.1"/>
    <property type="molecule type" value="Genomic_DNA"/>
</dbReference>
<evidence type="ECO:0000313" key="3">
    <source>
        <dbReference type="EMBL" id="PMD53458.1"/>
    </source>
</evidence>
<feature type="domain" description="2EXR" evidence="2">
    <location>
        <begin position="16"/>
        <end position="109"/>
    </location>
</feature>
<dbReference type="InterPro" id="IPR045518">
    <property type="entry name" value="2EXR"/>
</dbReference>
<reference evidence="3 4" key="1">
    <citation type="submission" date="2016-04" db="EMBL/GenBank/DDBJ databases">
        <title>A degradative enzymes factory behind the ericoid mycorrhizal symbiosis.</title>
        <authorList>
            <consortium name="DOE Joint Genome Institute"/>
            <person name="Martino E."/>
            <person name="Morin E."/>
            <person name="Grelet G."/>
            <person name="Kuo A."/>
            <person name="Kohler A."/>
            <person name="Daghino S."/>
            <person name="Barry K."/>
            <person name="Choi C."/>
            <person name="Cichocki N."/>
            <person name="Clum A."/>
            <person name="Copeland A."/>
            <person name="Hainaut M."/>
            <person name="Haridas S."/>
            <person name="Labutti K."/>
            <person name="Lindquist E."/>
            <person name="Lipzen A."/>
            <person name="Khouja H.-R."/>
            <person name="Murat C."/>
            <person name="Ohm R."/>
            <person name="Olson A."/>
            <person name="Spatafora J."/>
            <person name="Veneault-Fourrey C."/>
            <person name="Henrissat B."/>
            <person name="Grigoriev I."/>
            <person name="Martin F."/>
            <person name="Perotto S."/>
        </authorList>
    </citation>
    <scope>NUCLEOTIDE SEQUENCE [LARGE SCALE GENOMIC DNA]</scope>
    <source>
        <strain evidence="3 4">E</strain>
    </source>
</reference>
<dbReference type="AlphaFoldDB" id="A0A2J6SRP3"/>
<evidence type="ECO:0000256" key="1">
    <source>
        <dbReference type="SAM" id="MobiDB-lite"/>
    </source>
</evidence>
<dbReference type="OrthoDB" id="3473305at2759"/>
<feature type="compositionally biased region" description="Acidic residues" evidence="1">
    <location>
        <begin position="263"/>
        <end position="286"/>
    </location>
</feature>